<dbReference type="Proteomes" id="UP000539642">
    <property type="component" value="Unassembled WGS sequence"/>
</dbReference>
<dbReference type="AlphaFoldDB" id="A0A840URW4"/>
<evidence type="ECO:0000313" key="4">
    <source>
        <dbReference type="EMBL" id="MBB5348522.1"/>
    </source>
</evidence>
<comment type="caution">
    <text evidence="4">The sequence shown here is derived from an EMBL/GenBank/DDBJ whole genome shotgun (WGS) entry which is preliminary data.</text>
</comment>
<dbReference type="FunFam" id="2.40.50.100:FF:000077">
    <property type="entry name" value="Glycoside hydrolase family 43"/>
    <property type="match status" value="1"/>
</dbReference>
<dbReference type="GO" id="GO:0005886">
    <property type="term" value="C:plasma membrane"/>
    <property type="evidence" value="ECO:0007669"/>
    <property type="project" value="TreeGrafter"/>
</dbReference>
<keyword evidence="2" id="KW-1133">Transmembrane helix</keyword>
<proteinExistence type="predicted"/>
<feature type="transmembrane region" description="Helical" evidence="2">
    <location>
        <begin position="9"/>
        <end position="28"/>
    </location>
</feature>
<dbReference type="Gene3D" id="1.10.287.470">
    <property type="entry name" value="Helix hairpin bin"/>
    <property type="match status" value="2"/>
</dbReference>
<sequence>MVNLKGKRLWLIIAVAVAAGAFYSWRYMQPEASEDGLVSGNGRIEAVEIDIAAKSAGRIQEILADEGDFVTAGQILARMDTQHLEAQRREAEAQLQQARYAVETAGSQVNQRLSEKEAAVAGLAQRQAELETLRKRLHRFEVLAKKDAIAAQELDDVQARFLSGKAAVSAAEAQIAATEAAVATARSQLLGSRSAIKAVEAGIERLQVDIEDGALKAPCDGRIQYRVAQPGEVLAGGGKILNLVNLGEVYMTFFLPTAVAGKIELGSEVHLVLDAAPRFVVPARISFVADVAQFTPKTVETASERQKLMFRVKARIDPELLKANITRVKTGLPGMAYVRLDQSRAWPDHLQVKLHEAPPTRP</sequence>
<keyword evidence="1" id="KW-0175">Coiled coil</keyword>
<dbReference type="Gene3D" id="2.40.50.100">
    <property type="match status" value="1"/>
</dbReference>
<gene>
    <name evidence="4" type="ORF">HNQ81_002258</name>
</gene>
<dbReference type="PANTHER" id="PTHR30438">
    <property type="entry name" value="36 KDA ANTIGEN-RELATED"/>
    <property type="match status" value="1"/>
</dbReference>
<evidence type="ECO:0000259" key="3">
    <source>
        <dbReference type="Pfam" id="PF25876"/>
    </source>
</evidence>
<dbReference type="PANTHER" id="PTHR30438:SF2">
    <property type="entry name" value="MEMBRANE PROTEIN"/>
    <property type="match status" value="1"/>
</dbReference>
<evidence type="ECO:0000256" key="2">
    <source>
        <dbReference type="SAM" id="Phobius"/>
    </source>
</evidence>
<accession>A0A840URW4</accession>
<dbReference type="SUPFAM" id="SSF111369">
    <property type="entry name" value="HlyD-like secretion proteins"/>
    <property type="match status" value="3"/>
</dbReference>
<dbReference type="EMBL" id="JACHEO010000012">
    <property type="protein sequence ID" value="MBB5348522.1"/>
    <property type="molecule type" value="Genomic_DNA"/>
</dbReference>
<evidence type="ECO:0000256" key="1">
    <source>
        <dbReference type="SAM" id="Coils"/>
    </source>
</evidence>
<keyword evidence="2" id="KW-0472">Membrane</keyword>
<dbReference type="Gene3D" id="2.40.30.170">
    <property type="match status" value="1"/>
</dbReference>
<dbReference type="InterPro" id="IPR058624">
    <property type="entry name" value="MdtA-like_HH"/>
</dbReference>
<keyword evidence="5" id="KW-1185">Reference proteome</keyword>
<organism evidence="4 5">
    <name type="scientific">Desulfoprunum benzoelyticum</name>
    <dbReference type="NCBI Taxonomy" id="1506996"/>
    <lineage>
        <taxon>Bacteria</taxon>
        <taxon>Pseudomonadati</taxon>
        <taxon>Thermodesulfobacteriota</taxon>
        <taxon>Desulfobulbia</taxon>
        <taxon>Desulfobulbales</taxon>
        <taxon>Desulfobulbaceae</taxon>
        <taxon>Desulfoprunum</taxon>
    </lineage>
</organism>
<reference evidence="4 5" key="1">
    <citation type="submission" date="2020-08" db="EMBL/GenBank/DDBJ databases">
        <title>Genomic Encyclopedia of Type Strains, Phase IV (KMG-IV): sequencing the most valuable type-strain genomes for metagenomic binning, comparative biology and taxonomic classification.</title>
        <authorList>
            <person name="Goeker M."/>
        </authorList>
    </citation>
    <scope>NUCLEOTIDE SEQUENCE [LARGE SCALE GENOMIC DNA]</scope>
    <source>
        <strain evidence="4 5">DSM 28570</strain>
    </source>
</reference>
<dbReference type="RefSeq" id="WP_183351339.1">
    <property type="nucleotide sequence ID" value="NZ_JACHEO010000012.1"/>
</dbReference>
<dbReference type="Pfam" id="PF25876">
    <property type="entry name" value="HH_MFP_RND"/>
    <property type="match status" value="1"/>
</dbReference>
<evidence type="ECO:0000313" key="5">
    <source>
        <dbReference type="Proteomes" id="UP000539642"/>
    </source>
</evidence>
<feature type="coiled-coil region" evidence="1">
    <location>
        <begin position="81"/>
        <end position="143"/>
    </location>
</feature>
<feature type="domain" description="Multidrug resistance protein MdtA-like alpha-helical hairpin" evidence="3">
    <location>
        <begin position="118"/>
        <end position="189"/>
    </location>
</feature>
<name>A0A840URW4_9BACT</name>
<keyword evidence="2" id="KW-0812">Transmembrane</keyword>
<protein>
    <submittedName>
        <fullName evidence="4">HlyD family secretion protein</fullName>
    </submittedName>
</protein>